<dbReference type="Gene3D" id="3.60.10.10">
    <property type="entry name" value="Endonuclease/exonuclease/phosphatase"/>
    <property type="match status" value="1"/>
</dbReference>
<proteinExistence type="predicted"/>
<evidence type="ECO:0000313" key="3">
    <source>
        <dbReference type="Proteomes" id="UP001237642"/>
    </source>
</evidence>
<feature type="region of interest" description="Disordered" evidence="1">
    <location>
        <begin position="1"/>
        <end position="68"/>
    </location>
</feature>
<evidence type="ECO:0008006" key="4">
    <source>
        <dbReference type="Google" id="ProtNLM"/>
    </source>
</evidence>
<comment type="caution">
    <text evidence="2">The sequence shown here is derived from an EMBL/GenBank/DDBJ whole genome shotgun (WGS) entry which is preliminary data.</text>
</comment>
<name>A0AAD8IK22_9APIA</name>
<dbReference type="InterPro" id="IPR036691">
    <property type="entry name" value="Endo/exonu/phosph_ase_sf"/>
</dbReference>
<reference evidence="2" key="2">
    <citation type="submission" date="2023-05" db="EMBL/GenBank/DDBJ databases">
        <authorList>
            <person name="Schelkunov M.I."/>
        </authorList>
    </citation>
    <scope>NUCLEOTIDE SEQUENCE</scope>
    <source>
        <strain evidence="2">Hsosn_3</strain>
        <tissue evidence="2">Leaf</tissue>
    </source>
</reference>
<feature type="compositionally biased region" description="Polar residues" evidence="1">
    <location>
        <begin position="1"/>
        <end position="15"/>
    </location>
</feature>
<reference evidence="2" key="1">
    <citation type="submission" date="2023-02" db="EMBL/GenBank/DDBJ databases">
        <title>Genome of toxic invasive species Heracleum sosnowskyi carries increased number of genes despite the absence of recent whole-genome duplications.</title>
        <authorList>
            <person name="Schelkunov M."/>
            <person name="Shtratnikova V."/>
            <person name="Makarenko M."/>
            <person name="Klepikova A."/>
            <person name="Omelchenko D."/>
            <person name="Novikova G."/>
            <person name="Obukhova E."/>
            <person name="Bogdanov V."/>
            <person name="Penin A."/>
            <person name="Logacheva M."/>
        </authorList>
    </citation>
    <scope>NUCLEOTIDE SEQUENCE</scope>
    <source>
        <strain evidence="2">Hsosn_3</strain>
        <tissue evidence="2">Leaf</tissue>
    </source>
</reference>
<gene>
    <name evidence="2" type="ORF">POM88_014781</name>
</gene>
<dbReference type="AlphaFoldDB" id="A0AAD8IK22"/>
<sequence>MASTSSITTAMNNITLEDEEEGGLALEEIGGANFSAQNQEGDMPEGKKGGDVNQSGMEGGKNNGSNNKEKLVEQTQKFRLTGFYGEPNRARRHETWNLLRNLNTDSMLPWCIIGDMNNILNQMDKRGGRSYLNHLIQGFQSALDDCNLHDMTLEGYQFTWERGQDTDEVIEIRLDRALITDSFMAQFTEAKLTNLEISTSDHSPIFLEPVITARVISIASLCLVCNLTYESAAHVLVSCDFAKLCWAKVEFMRGDYNVSSFTEWFSEKVQDHNSDEFATTSFLFSE</sequence>
<organism evidence="2 3">
    <name type="scientific">Heracleum sosnowskyi</name>
    <dbReference type="NCBI Taxonomy" id="360622"/>
    <lineage>
        <taxon>Eukaryota</taxon>
        <taxon>Viridiplantae</taxon>
        <taxon>Streptophyta</taxon>
        <taxon>Embryophyta</taxon>
        <taxon>Tracheophyta</taxon>
        <taxon>Spermatophyta</taxon>
        <taxon>Magnoliopsida</taxon>
        <taxon>eudicotyledons</taxon>
        <taxon>Gunneridae</taxon>
        <taxon>Pentapetalae</taxon>
        <taxon>asterids</taxon>
        <taxon>campanulids</taxon>
        <taxon>Apiales</taxon>
        <taxon>Apiaceae</taxon>
        <taxon>Apioideae</taxon>
        <taxon>apioid superclade</taxon>
        <taxon>Tordylieae</taxon>
        <taxon>Tordyliinae</taxon>
        <taxon>Heracleum</taxon>
    </lineage>
</organism>
<protein>
    <recommendedName>
        <fullName evidence="4">Reverse transcriptase</fullName>
    </recommendedName>
</protein>
<evidence type="ECO:0000256" key="1">
    <source>
        <dbReference type="SAM" id="MobiDB-lite"/>
    </source>
</evidence>
<dbReference type="Proteomes" id="UP001237642">
    <property type="component" value="Unassembled WGS sequence"/>
</dbReference>
<keyword evidence="3" id="KW-1185">Reference proteome</keyword>
<evidence type="ECO:0000313" key="2">
    <source>
        <dbReference type="EMBL" id="KAK1386603.1"/>
    </source>
</evidence>
<accession>A0AAD8IK22</accession>
<dbReference type="SUPFAM" id="SSF56219">
    <property type="entry name" value="DNase I-like"/>
    <property type="match status" value="1"/>
</dbReference>
<dbReference type="EMBL" id="JAUIZM010000004">
    <property type="protein sequence ID" value="KAK1386603.1"/>
    <property type="molecule type" value="Genomic_DNA"/>
</dbReference>
<dbReference type="PANTHER" id="PTHR33710">
    <property type="entry name" value="BNAC02G09200D PROTEIN"/>
    <property type="match status" value="1"/>
</dbReference>
<dbReference type="PANTHER" id="PTHR33710:SF64">
    <property type="entry name" value="ENDONUCLEASE_EXONUCLEASE_PHOSPHATASE DOMAIN-CONTAINING PROTEIN"/>
    <property type="match status" value="1"/>
</dbReference>